<protein>
    <submittedName>
        <fullName evidence="1">Phosphohydrolase</fullName>
    </submittedName>
</protein>
<comment type="caution">
    <text evidence="1">The sequence shown here is derived from an EMBL/GenBank/DDBJ whole genome shotgun (WGS) entry which is preliminary data.</text>
</comment>
<reference evidence="1" key="1">
    <citation type="journal article" date="2020" name="mSystems">
        <title>Genome- and Community-Level Interaction Insights into Carbon Utilization and Element Cycling Functions of Hydrothermarchaeota in Hydrothermal Sediment.</title>
        <authorList>
            <person name="Zhou Z."/>
            <person name="Liu Y."/>
            <person name="Xu W."/>
            <person name="Pan J."/>
            <person name="Luo Z.H."/>
            <person name="Li M."/>
        </authorList>
    </citation>
    <scope>NUCLEOTIDE SEQUENCE [LARGE SCALE GENOMIC DNA]</scope>
    <source>
        <strain evidence="1">HyVt-92</strain>
    </source>
</reference>
<dbReference type="Gene3D" id="1.10.3210.10">
    <property type="entry name" value="Hypothetical protein af1432"/>
    <property type="match status" value="1"/>
</dbReference>
<evidence type="ECO:0000313" key="1">
    <source>
        <dbReference type="EMBL" id="HHF98602.1"/>
    </source>
</evidence>
<dbReference type="InterPro" id="IPR003607">
    <property type="entry name" value="HD/PDEase_dom"/>
</dbReference>
<name>A0A7V5I190_UNCAE</name>
<dbReference type="EMBL" id="DRTT01000108">
    <property type="protein sequence ID" value="HHF98602.1"/>
    <property type="molecule type" value="Genomic_DNA"/>
</dbReference>
<sequence length="147" mass="17049">MDMMINKCPGSKGFRQPRPEIIKCPSCGEEVEIWTDEIRAICPKCKRVVMRQEGPSCLDWCRYAKECVGEKTYARYMKNKAITLKQKLIEELEKYFGNDAKRIKHAKDVMHFAEELLKEESGDWHIVIPAAILHDIGIKEAERKYGS</sequence>
<dbReference type="AlphaFoldDB" id="A0A7V5I190"/>
<dbReference type="CDD" id="cd00077">
    <property type="entry name" value="HDc"/>
    <property type="match status" value="1"/>
</dbReference>
<feature type="non-terminal residue" evidence="1">
    <location>
        <position position="147"/>
    </location>
</feature>
<proteinExistence type="predicted"/>
<gene>
    <name evidence="1" type="ORF">ENL39_03845</name>
</gene>
<dbReference type="Proteomes" id="UP000886070">
    <property type="component" value="Unassembled WGS sequence"/>
</dbReference>
<organism evidence="1">
    <name type="scientific">Aerophobetes bacterium</name>
    <dbReference type="NCBI Taxonomy" id="2030807"/>
    <lineage>
        <taxon>Bacteria</taxon>
        <taxon>Candidatus Aerophobota</taxon>
    </lineage>
</organism>
<accession>A0A7V5I190</accession>
<dbReference type="SUPFAM" id="SSF109604">
    <property type="entry name" value="HD-domain/PDEase-like"/>
    <property type="match status" value="1"/>
</dbReference>